<dbReference type="Proteomes" id="UP000244649">
    <property type="component" value="Unassembled WGS sequence"/>
</dbReference>
<proteinExistence type="predicted"/>
<protein>
    <recommendedName>
        <fullName evidence="3">2'-5' RNA ligase</fullName>
    </recommendedName>
</protein>
<reference evidence="1 2" key="1">
    <citation type="submission" date="2018-04" db="EMBL/GenBank/DDBJ databases">
        <authorList>
            <person name="Go L.Y."/>
            <person name="Mitchell J.A."/>
        </authorList>
    </citation>
    <scope>NUCLEOTIDE SEQUENCE [LARGE SCALE GENOMIC DNA]</scope>
    <source>
        <strain evidence="1 2">TPD7010</strain>
    </source>
</reference>
<dbReference type="Gene3D" id="3.90.1140.10">
    <property type="entry name" value="Cyclic phosphodiesterase"/>
    <property type="match status" value="1"/>
</dbReference>
<dbReference type="SUPFAM" id="SSF55144">
    <property type="entry name" value="LigT-like"/>
    <property type="match status" value="1"/>
</dbReference>
<dbReference type="EMBL" id="QDFT01000008">
    <property type="protein sequence ID" value="PVE76969.1"/>
    <property type="molecule type" value="Genomic_DNA"/>
</dbReference>
<name>A0A2T7WSH4_MICTE</name>
<dbReference type="InterPro" id="IPR009097">
    <property type="entry name" value="Cyclic_Pdiesterase"/>
</dbReference>
<dbReference type="Pfam" id="PF13563">
    <property type="entry name" value="2_5_RNA_ligase2"/>
    <property type="match status" value="1"/>
</dbReference>
<organism evidence="1 2">
    <name type="scientific">Microbacterium testaceum</name>
    <name type="common">Aureobacterium testaceum</name>
    <name type="synonym">Brevibacterium testaceum</name>
    <dbReference type="NCBI Taxonomy" id="2033"/>
    <lineage>
        <taxon>Bacteria</taxon>
        <taxon>Bacillati</taxon>
        <taxon>Actinomycetota</taxon>
        <taxon>Actinomycetes</taxon>
        <taxon>Micrococcales</taxon>
        <taxon>Microbacteriaceae</taxon>
        <taxon>Microbacterium</taxon>
    </lineage>
</organism>
<dbReference type="AlphaFoldDB" id="A0A2T7WSH4"/>
<comment type="caution">
    <text evidence="1">The sequence shown here is derived from an EMBL/GenBank/DDBJ whole genome shotgun (WGS) entry which is preliminary data.</text>
</comment>
<accession>A0A2T7WSH4</accession>
<sequence>MTDVVSLELLLDEETDAAVRAEWDALAQAGLPSQAQHKGESNRPHITLLVRPGLAQVAAEPLSPLFPLPLTLGAPLLFGAGRTRVIARSVVPTAGLLALHARVHETAGPGGDADHTRPGAWTPHVTIARRVPIERVGEALAVWSETGEQDLPARAVGLRRWDAASRTVTDLVGHGTLETC</sequence>
<evidence type="ECO:0008006" key="3">
    <source>
        <dbReference type="Google" id="ProtNLM"/>
    </source>
</evidence>
<gene>
    <name evidence="1" type="ORF">DC432_05000</name>
</gene>
<evidence type="ECO:0000313" key="1">
    <source>
        <dbReference type="EMBL" id="PVE76969.1"/>
    </source>
</evidence>
<evidence type="ECO:0000313" key="2">
    <source>
        <dbReference type="Proteomes" id="UP000244649"/>
    </source>
</evidence>
<dbReference type="RefSeq" id="WP_116536929.1">
    <property type="nucleotide sequence ID" value="NZ_QDFT01000008.1"/>
</dbReference>